<protein>
    <submittedName>
        <fullName evidence="1">Uncharacterized protein DUF2793</fullName>
    </submittedName>
</protein>
<sequence>MSTTPHLGLPLMAAAQAQKHVTHNEALLALDALIHCAVLDKDLAAAPASPAEGERYIVASSATGSWAGKDGFLATWDQGAWTYLVPAPGFLAYVVDEELPYVFGLGGWEPLSEAIAALQNLARLGIGTAADEANPFSAKLNAALWTARASPEGGSGDLRYTLNKEGAANTLSLLFQAGYSGRFELGLIGSDQLTAKVSADGATWRTAFAVDPSTAGLDFLSSEGTVASASTTDLGAVPHRRVVVTGSATIASFGTVPGRERLLRFEGTVTLSHNATSLRLPGGAPIVTAAGDVAFVTSDESGNWTLRTYQRASGLPASTALATGSASGLMGAADKARLDGLALGSSLVPNGNFEQGLAGWAYSGGAGSGASAPNATDGVSGTAYAVIDRNGVSSGLLALFGPFFPVQPGGIYQFSGFVRGDVASASAGTMTLRVHWYKADGTAAGTGTLGNASAGFTSLMASLTTGWVGLDGQIDAPADATQARIRLMVNAAVSNARYHQFDAVTLRRAVGQTALEAKAVANSRLADVASATLKGRLTVGAGTPEDLTAGQARSLLGLATTDAPAFAGLAATGPVRLPSYTVSGLPAAGTVGRIAYAVNGRAFNGAGTQEAPGAGTGTLVTDDGTVWRIAGTSVAVSA</sequence>
<dbReference type="Gene3D" id="2.60.120.260">
    <property type="entry name" value="Galactose-binding domain-like"/>
    <property type="match status" value="1"/>
</dbReference>
<dbReference type="Pfam" id="PF10983">
    <property type="entry name" value="DUF2793"/>
    <property type="match status" value="1"/>
</dbReference>
<organism evidence="1 2">
    <name type="scientific">Enterovirga rhinocerotis</name>
    <dbReference type="NCBI Taxonomy" id="1339210"/>
    <lineage>
        <taxon>Bacteria</taxon>
        <taxon>Pseudomonadati</taxon>
        <taxon>Pseudomonadota</taxon>
        <taxon>Alphaproteobacteria</taxon>
        <taxon>Hyphomicrobiales</taxon>
        <taxon>Methylobacteriaceae</taxon>
        <taxon>Enterovirga</taxon>
    </lineage>
</organism>
<name>A0A4R7BY72_9HYPH</name>
<dbReference type="InterPro" id="IPR008979">
    <property type="entry name" value="Galactose-bd-like_sf"/>
</dbReference>
<proteinExistence type="predicted"/>
<evidence type="ECO:0000313" key="1">
    <source>
        <dbReference type="EMBL" id="TDR88966.1"/>
    </source>
</evidence>
<accession>A0A4R7BY72</accession>
<comment type="caution">
    <text evidence="1">The sequence shown here is derived from an EMBL/GenBank/DDBJ whole genome shotgun (WGS) entry which is preliminary data.</text>
</comment>
<dbReference type="RefSeq" id="WP_208111566.1">
    <property type="nucleotide sequence ID" value="NZ_SNZR01000014.1"/>
</dbReference>
<dbReference type="Proteomes" id="UP000295122">
    <property type="component" value="Unassembled WGS sequence"/>
</dbReference>
<dbReference type="EMBL" id="SNZR01000014">
    <property type="protein sequence ID" value="TDR88966.1"/>
    <property type="molecule type" value="Genomic_DNA"/>
</dbReference>
<reference evidence="1 2" key="1">
    <citation type="submission" date="2019-03" db="EMBL/GenBank/DDBJ databases">
        <title>Genomic Encyclopedia of Type Strains, Phase IV (KMG-IV): sequencing the most valuable type-strain genomes for metagenomic binning, comparative biology and taxonomic classification.</title>
        <authorList>
            <person name="Goeker M."/>
        </authorList>
    </citation>
    <scope>NUCLEOTIDE SEQUENCE [LARGE SCALE GENOMIC DNA]</scope>
    <source>
        <strain evidence="1 2">DSM 25903</strain>
    </source>
</reference>
<dbReference type="SUPFAM" id="SSF49785">
    <property type="entry name" value="Galactose-binding domain-like"/>
    <property type="match status" value="1"/>
</dbReference>
<dbReference type="AlphaFoldDB" id="A0A4R7BY72"/>
<keyword evidence="2" id="KW-1185">Reference proteome</keyword>
<dbReference type="InterPro" id="IPR021251">
    <property type="entry name" value="DUF2793"/>
</dbReference>
<evidence type="ECO:0000313" key="2">
    <source>
        <dbReference type="Proteomes" id="UP000295122"/>
    </source>
</evidence>
<gene>
    <name evidence="1" type="ORF">EV668_3451</name>
</gene>